<comment type="caution">
    <text evidence="2">The sequence shown here is derived from an EMBL/GenBank/DDBJ whole genome shotgun (WGS) entry which is preliminary data.</text>
</comment>
<feature type="transmembrane region" description="Helical" evidence="1">
    <location>
        <begin position="188"/>
        <end position="209"/>
    </location>
</feature>
<protein>
    <submittedName>
        <fullName evidence="2">Uncharacterized protein</fullName>
    </submittedName>
</protein>
<gene>
    <name evidence="2" type="ORF">HNR73_007184</name>
</gene>
<keyword evidence="3" id="KW-1185">Reference proteome</keyword>
<reference evidence="2 3" key="1">
    <citation type="submission" date="2020-08" db="EMBL/GenBank/DDBJ databases">
        <title>Genomic Encyclopedia of Type Strains, Phase IV (KMG-IV): sequencing the most valuable type-strain genomes for metagenomic binning, comparative biology and taxonomic classification.</title>
        <authorList>
            <person name="Goeker M."/>
        </authorList>
    </citation>
    <scope>NUCLEOTIDE SEQUENCE [LARGE SCALE GENOMIC DNA]</scope>
    <source>
        <strain evidence="2 3">YIM 65646</strain>
    </source>
</reference>
<dbReference type="Proteomes" id="UP000548476">
    <property type="component" value="Unassembled WGS sequence"/>
</dbReference>
<feature type="transmembrane region" description="Helical" evidence="1">
    <location>
        <begin position="135"/>
        <end position="157"/>
    </location>
</feature>
<keyword evidence="1" id="KW-1133">Transmembrane helix</keyword>
<dbReference type="AlphaFoldDB" id="A0A841G5B4"/>
<evidence type="ECO:0000313" key="3">
    <source>
        <dbReference type="Proteomes" id="UP000548476"/>
    </source>
</evidence>
<keyword evidence="1" id="KW-0472">Membrane</keyword>
<keyword evidence="1" id="KW-0812">Transmembrane</keyword>
<evidence type="ECO:0000313" key="2">
    <source>
        <dbReference type="EMBL" id="MBB6039290.1"/>
    </source>
</evidence>
<accession>A0A841G5B4</accession>
<dbReference type="EMBL" id="JACHGT010000021">
    <property type="protein sequence ID" value="MBB6039290.1"/>
    <property type="molecule type" value="Genomic_DNA"/>
</dbReference>
<evidence type="ECO:0000256" key="1">
    <source>
        <dbReference type="SAM" id="Phobius"/>
    </source>
</evidence>
<name>A0A841G5B4_9ACTN</name>
<sequence length="218" mass="23444">MNVTGTRDDEIAHYIAAVEDALSDLPPHVRGELIGDLIDHLTEVAGEITTAVPLATRLGPPEAYASELRSTLPTTADTGARMPQPAFAGTAMVAAAPPSTVDWHAVADRADGFLGELFAYRRATDMLYALRPGWWVARALILSVGLALFLMGDFYFYVQDSPVMFVAAAFTFAAVVLSIRLGRKTSPAARFTGTAVNLFTVPVLVIAVLHELNPLWAF</sequence>
<feature type="transmembrane region" description="Helical" evidence="1">
    <location>
        <begin position="163"/>
        <end position="181"/>
    </location>
</feature>
<dbReference type="RefSeq" id="WP_184792384.1">
    <property type="nucleotide sequence ID" value="NZ_BONT01000077.1"/>
</dbReference>
<proteinExistence type="predicted"/>
<organism evidence="2 3">
    <name type="scientific">Phytomonospora endophytica</name>
    <dbReference type="NCBI Taxonomy" id="714109"/>
    <lineage>
        <taxon>Bacteria</taxon>
        <taxon>Bacillati</taxon>
        <taxon>Actinomycetota</taxon>
        <taxon>Actinomycetes</taxon>
        <taxon>Micromonosporales</taxon>
        <taxon>Micromonosporaceae</taxon>
        <taxon>Phytomonospora</taxon>
    </lineage>
</organism>